<proteinExistence type="predicted"/>
<dbReference type="KEGG" id="vg:22111939"/>
<dbReference type="InterPro" id="IPR013232">
    <property type="entry name" value="Phage_T7_Gp1.1"/>
</dbReference>
<keyword evidence="2" id="KW-1185">Reference proteome</keyword>
<organism evidence="1 2">
    <name type="scientific">Lelliottia phage phD2B</name>
    <dbReference type="NCBI Taxonomy" id="1542498"/>
    <lineage>
        <taxon>Viruses</taxon>
        <taxon>Duplodnaviria</taxon>
        <taxon>Heunggongvirae</taxon>
        <taxon>Uroviricota</taxon>
        <taxon>Caudoviricetes</taxon>
        <taxon>Autographivirales</taxon>
        <taxon>Autosignataviridae</taxon>
        <taxon>Molineuxvirinae</taxon>
        <taxon>Tuodvirus</taxon>
        <taxon>Tuodvirus phD2B</taxon>
    </lineage>
</organism>
<dbReference type="EMBL" id="KM370384">
    <property type="protein sequence ID" value="AIM51236.1"/>
    <property type="molecule type" value="Genomic_DNA"/>
</dbReference>
<evidence type="ECO:0000313" key="1">
    <source>
        <dbReference type="EMBL" id="AIM51236.1"/>
    </source>
</evidence>
<gene>
    <name evidence="1" type="ORF">phD2B_009</name>
</gene>
<dbReference type="GeneID" id="22111939"/>
<dbReference type="RefSeq" id="YP_009102755.1">
    <property type="nucleotide sequence ID" value="NC_025450.1"/>
</dbReference>
<reference evidence="1 2" key="1">
    <citation type="submission" date="2014-10" db="EMBL/GenBank/DDBJ databases">
        <title>Complete Genome of Lelliottia podophage phD2B.</title>
        <authorList>
            <person name="Nowicki G."/>
            <person name="Barylski J."/>
            <person name="Kujawa N."/>
            <person name="Gozdzicka-Jozefiak A."/>
        </authorList>
    </citation>
    <scope>NUCLEOTIDE SEQUENCE [LARGE SCALE GENOMIC DNA]</scope>
</reference>
<dbReference type="Proteomes" id="UP000029353">
    <property type="component" value="Segment"/>
</dbReference>
<evidence type="ECO:0000313" key="2">
    <source>
        <dbReference type="Proteomes" id="UP000029353"/>
    </source>
</evidence>
<accession>A0A088FSA2</accession>
<name>A0A088FSA2_9CAUD</name>
<protein>
    <submittedName>
        <fullName evidence="1">Uncharacterized protein</fullName>
    </submittedName>
</protein>
<dbReference type="Pfam" id="PF08200">
    <property type="entry name" value="Phage_T7_1_1"/>
    <property type="match status" value="1"/>
</dbReference>
<sequence length="57" mass="6320">MRNFEKTTRTTKKVYGEEVVKKGSKCNKTKRGGGDKGFFFDMNTGKSMLAMVHGGAE</sequence>